<proteinExistence type="predicted"/>
<accession>A0ABQ5IMC8</accession>
<dbReference type="Proteomes" id="UP001151760">
    <property type="component" value="Unassembled WGS sequence"/>
</dbReference>
<keyword evidence="1" id="KW-0175">Coiled coil</keyword>
<feature type="coiled-coil region" evidence="1">
    <location>
        <begin position="32"/>
        <end position="59"/>
    </location>
</feature>
<evidence type="ECO:0000313" key="3">
    <source>
        <dbReference type="Proteomes" id="UP001151760"/>
    </source>
</evidence>
<gene>
    <name evidence="2" type="ORF">Tco_1111670</name>
</gene>
<reference evidence="2" key="1">
    <citation type="journal article" date="2022" name="Int. J. Mol. Sci.">
        <title>Draft Genome of Tanacetum Coccineum: Genomic Comparison of Closely Related Tanacetum-Family Plants.</title>
        <authorList>
            <person name="Yamashiro T."/>
            <person name="Shiraishi A."/>
            <person name="Nakayama K."/>
            <person name="Satake H."/>
        </authorList>
    </citation>
    <scope>NUCLEOTIDE SEQUENCE</scope>
</reference>
<dbReference type="EMBL" id="BQNB010020953">
    <property type="protein sequence ID" value="GJU01332.1"/>
    <property type="molecule type" value="Genomic_DNA"/>
</dbReference>
<reference evidence="2" key="2">
    <citation type="submission" date="2022-01" db="EMBL/GenBank/DDBJ databases">
        <authorList>
            <person name="Yamashiro T."/>
            <person name="Shiraishi A."/>
            <person name="Satake H."/>
            <person name="Nakayama K."/>
        </authorList>
    </citation>
    <scope>NUCLEOTIDE SEQUENCE</scope>
</reference>
<protein>
    <submittedName>
        <fullName evidence="2">Uncharacterized protein</fullName>
    </submittedName>
</protein>
<keyword evidence="3" id="KW-1185">Reference proteome</keyword>
<sequence>MWLQIQSSERKTYEEIYELYERQQKRNQDFIPMDLEKEAQKSEEEAAEYEKEKEELRGGLLGILSYYCQYYFTTASSRLILLLKTEEIDYVDILVEVSLLVGQTDYAFLNKISEHATEPLSVILQLEPKKLESTVTPIFESLELSANVNFTASTVAFEHNEEMVNAEVDGSDPKMTDDTTAVKSGHAFVHGISVALDDFAELVEVGLRRVPSVLDDVMVALSAYEKGDGLDSFSAAGEEAIVTPPLAGASSASFVHPASFVVSILVQAKLRDELAKGWSALSPSSVTMWPRNFSSFTPNEDMVPFASLIGIILVILGVV</sequence>
<evidence type="ECO:0000313" key="2">
    <source>
        <dbReference type="EMBL" id="GJU01332.1"/>
    </source>
</evidence>
<organism evidence="2 3">
    <name type="scientific">Tanacetum coccineum</name>
    <dbReference type="NCBI Taxonomy" id="301880"/>
    <lineage>
        <taxon>Eukaryota</taxon>
        <taxon>Viridiplantae</taxon>
        <taxon>Streptophyta</taxon>
        <taxon>Embryophyta</taxon>
        <taxon>Tracheophyta</taxon>
        <taxon>Spermatophyta</taxon>
        <taxon>Magnoliopsida</taxon>
        <taxon>eudicotyledons</taxon>
        <taxon>Gunneridae</taxon>
        <taxon>Pentapetalae</taxon>
        <taxon>asterids</taxon>
        <taxon>campanulids</taxon>
        <taxon>Asterales</taxon>
        <taxon>Asteraceae</taxon>
        <taxon>Asteroideae</taxon>
        <taxon>Anthemideae</taxon>
        <taxon>Anthemidinae</taxon>
        <taxon>Tanacetum</taxon>
    </lineage>
</organism>
<evidence type="ECO:0000256" key="1">
    <source>
        <dbReference type="SAM" id="Coils"/>
    </source>
</evidence>
<name>A0ABQ5IMC8_9ASTR</name>
<comment type="caution">
    <text evidence="2">The sequence shown here is derived from an EMBL/GenBank/DDBJ whole genome shotgun (WGS) entry which is preliminary data.</text>
</comment>